<evidence type="ECO:0000256" key="2">
    <source>
        <dbReference type="ARBA" id="ARBA00022448"/>
    </source>
</evidence>
<organism evidence="12 13">
    <name type="scientific">Tagetes erecta</name>
    <name type="common">African marigold</name>
    <dbReference type="NCBI Taxonomy" id="13708"/>
    <lineage>
        <taxon>Eukaryota</taxon>
        <taxon>Viridiplantae</taxon>
        <taxon>Streptophyta</taxon>
        <taxon>Embryophyta</taxon>
        <taxon>Tracheophyta</taxon>
        <taxon>Spermatophyta</taxon>
        <taxon>Magnoliopsida</taxon>
        <taxon>eudicotyledons</taxon>
        <taxon>Gunneridae</taxon>
        <taxon>Pentapetalae</taxon>
        <taxon>asterids</taxon>
        <taxon>campanulids</taxon>
        <taxon>Asterales</taxon>
        <taxon>Asteraceae</taxon>
        <taxon>Asteroideae</taxon>
        <taxon>Heliantheae alliance</taxon>
        <taxon>Tageteae</taxon>
        <taxon>Tagetes</taxon>
    </lineage>
</organism>
<name>A0AAD8L9L3_TARER</name>
<comment type="subcellular location">
    <subcellularLocation>
        <location evidence="1">Nucleus</location>
        <location evidence="1">Nuclear pore complex</location>
    </subcellularLocation>
</comment>
<keyword evidence="3" id="KW-0677">Repeat</keyword>
<evidence type="ECO:0000256" key="6">
    <source>
        <dbReference type="ARBA" id="ARBA00022990"/>
    </source>
</evidence>
<keyword evidence="2" id="KW-0813">Transport</keyword>
<evidence type="ECO:0000259" key="11">
    <source>
        <dbReference type="PROSITE" id="PS50196"/>
    </source>
</evidence>
<comment type="caution">
    <text evidence="12">The sequence shown here is derived from an EMBL/GenBank/DDBJ whole genome shotgun (WGS) entry which is preliminary data.</text>
</comment>
<dbReference type="GO" id="GO:0015031">
    <property type="term" value="P:protein transport"/>
    <property type="evidence" value="ECO:0007669"/>
    <property type="project" value="UniProtKB-KW"/>
</dbReference>
<sequence>MKCRDFFRSFAMGDAENTFPSKKRVASTDLSGENLGLDDDGEECPGQEETCTLKRASDEVLANRRIVKVKRDRTLSTPSTPSSNSFAAISLVPLADYSPAIVPINSFQETEKTDFEKFVGNDESTLVFDKENNDALEENDKNIHVSEKENLEKKDVVAVNDENTLATAKVKYDNIEKLECKDEDTPGAEKERVVKRENLERNDQNTPTVGSVNSFQQLSSSQNAFTGLVGTGFSSSSFSFESILKSELAAFPSFSFGTNGNSSLFGDMDKKIDGSRTIPSFNKNAQVETGEENEKTIFTTESLLYEFVDGGWKERGKGELKVNVSTSGTRKARLIMRAKGNYRLILNASIFVDMKLTNMEKKGITFACLNSTGEGQNGLSTFALKFKDASIVDEFRSVVMAHKGNLTPPVDLITPENTPKAHI</sequence>
<dbReference type="InterPro" id="IPR045255">
    <property type="entry name" value="RanBP1-like"/>
</dbReference>
<keyword evidence="5" id="KW-0653">Protein transport</keyword>
<dbReference type="AlphaFoldDB" id="A0AAD8L9L3"/>
<evidence type="ECO:0000313" key="12">
    <source>
        <dbReference type="EMBL" id="KAK1436843.1"/>
    </source>
</evidence>
<keyword evidence="8" id="KW-0906">Nuclear pore complex</keyword>
<dbReference type="Proteomes" id="UP001229421">
    <property type="component" value="Unassembled WGS sequence"/>
</dbReference>
<proteinExistence type="predicted"/>
<feature type="compositionally biased region" description="Acidic residues" evidence="10">
    <location>
        <begin position="36"/>
        <end position="45"/>
    </location>
</feature>
<evidence type="ECO:0000256" key="10">
    <source>
        <dbReference type="SAM" id="MobiDB-lite"/>
    </source>
</evidence>
<protein>
    <recommendedName>
        <fullName evidence="11">RanBD1 domain-containing protein</fullName>
    </recommendedName>
</protein>
<evidence type="ECO:0000313" key="13">
    <source>
        <dbReference type="Proteomes" id="UP001229421"/>
    </source>
</evidence>
<dbReference type="GO" id="GO:0051028">
    <property type="term" value="P:mRNA transport"/>
    <property type="evidence" value="ECO:0007669"/>
    <property type="project" value="UniProtKB-KW"/>
</dbReference>
<accession>A0AAD8L9L3</accession>
<keyword evidence="7" id="KW-0811">Translocation</keyword>
<dbReference type="InterPro" id="IPR000156">
    <property type="entry name" value="Ran_bind_dom"/>
</dbReference>
<gene>
    <name evidence="12" type="ORF">QVD17_02627</name>
</gene>
<dbReference type="GO" id="GO:0005643">
    <property type="term" value="C:nuclear pore"/>
    <property type="evidence" value="ECO:0007669"/>
    <property type="project" value="UniProtKB-SubCell"/>
</dbReference>
<dbReference type="PANTHER" id="PTHR23138">
    <property type="entry name" value="RAN BINDING PROTEIN"/>
    <property type="match status" value="1"/>
</dbReference>
<evidence type="ECO:0000256" key="8">
    <source>
        <dbReference type="ARBA" id="ARBA00023132"/>
    </source>
</evidence>
<dbReference type="PROSITE" id="PS50196">
    <property type="entry name" value="RANBD1"/>
    <property type="match status" value="1"/>
</dbReference>
<feature type="domain" description="RanBD1" evidence="11">
    <location>
        <begin position="278"/>
        <end position="399"/>
    </location>
</feature>
<keyword evidence="13" id="KW-1185">Reference proteome</keyword>
<dbReference type="EMBL" id="JAUHHV010000001">
    <property type="protein sequence ID" value="KAK1436843.1"/>
    <property type="molecule type" value="Genomic_DNA"/>
</dbReference>
<evidence type="ECO:0000256" key="9">
    <source>
        <dbReference type="ARBA" id="ARBA00023242"/>
    </source>
</evidence>
<keyword evidence="4" id="KW-0509">mRNA transport</keyword>
<evidence type="ECO:0000256" key="3">
    <source>
        <dbReference type="ARBA" id="ARBA00022737"/>
    </source>
</evidence>
<evidence type="ECO:0000256" key="5">
    <source>
        <dbReference type="ARBA" id="ARBA00022927"/>
    </source>
</evidence>
<dbReference type="Gene3D" id="2.30.29.30">
    <property type="entry name" value="Pleckstrin-homology domain (PH domain)/Phosphotyrosine-binding domain (PTB)"/>
    <property type="match status" value="1"/>
</dbReference>
<evidence type="ECO:0000256" key="4">
    <source>
        <dbReference type="ARBA" id="ARBA00022816"/>
    </source>
</evidence>
<dbReference type="CDD" id="cd13169">
    <property type="entry name" value="RanBD_NUP50_plant"/>
    <property type="match status" value="1"/>
</dbReference>
<keyword evidence="6" id="KW-0007">Acetylation</keyword>
<feature type="region of interest" description="Disordered" evidence="10">
    <location>
        <begin position="23"/>
        <end position="45"/>
    </location>
</feature>
<dbReference type="InterPro" id="IPR011993">
    <property type="entry name" value="PH-like_dom_sf"/>
</dbReference>
<dbReference type="InterPro" id="IPR015007">
    <property type="entry name" value="NUP2/50/61"/>
</dbReference>
<dbReference type="SMART" id="SM00160">
    <property type="entry name" value="RanBD"/>
    <property type="match status" value="1"/>
</dbReference>
<dbReference type="SUPFAM" id="SSF50729">
    <property type="entry name" value="PH domain-like"/>
    <property type="match status" value="1"/>
</dbReference>
<evidence type="ECO:0000256" key="7">
    <source>
        <dbReference type="ARBA" id="ARBA00023010"/>
    </source>
</evidence>
<dbReference type="InterPro" id="IPR045207">
    <property type="entry name" value="RanBD_NUP50_plant"/>
</dbReference>
<keyword evidence="9" id="KW-0539">Nucleus</keyword>
<dbReference type="PANTHER" id="PTHR23138:SF142">
    <property type="entry name" value="RAN-BINDING PROTEIN 3B-RELATED"/>
    <property type="match status" value="1"/>
</dbReference>
<dbReference type="Pfam" id="PF00638">
    <property type="entry name" value="Ran_BP1"/>
    <property type="match status" value="1"/>
</dbReference>
<evidence type="ECO:0000256" key="1">
    <source>
        <dbReference type="ARBA" id="ARBA00004567"/>
    </source>
</evidence>
<reference evidence="12" key="1">
    <citation type="journal article" date="2023" name="bioRxiv">
        <title>Improved chromosome-level genome assembly for marigold (Tagetes erecta).</title>
        <authorList>
            <person name="Jiang F."/>
            <person name="Yuan L."/>
            <person name="Wang S."/>
            <person name="Wang H."/>
            <person name="Xu D."/>
            <person name="Wang A."/>
            <person name="Fan W."/>
        </authorList>
    </citation>
    <scope>NUCLEOTIDE SEQUENCE</scope>
    <source>
        <strain evidence="12">WSJ</strain>
        <tissue evidence="12">Leaf</tissue>
    </source>
</reference>
<dbReference type="Pfam" id="PF08911">
    <property type="entry name" value="NUP50"/>
    <property type="match status" value="1"/>
</dbReference>